<dbReference type="EMBL" id="RPFW01000002">
    <property type="protein sequence ID" value="TVZ04886.1"/>
    <property type="molecule type" value="Genomic_DNA"/>
</dbReference>
<dbReference type="GO" id="GO:0055085">
    <property type="term" value="P:transmembrane transport"/>
    <property type="evidence" value="ECO:0007669"/>
    <property type="project" value="InterPro"/>
</dbReference>
<dbReference type="OrthoDB" id="9796361at2"/>
<dbReference type="Pfam" id="PF00528">
    <property type="entry name" value="BPD_transp_1"/>
    <property type="match status" value="1"/>
</dbReference>
<evidence type="ECO:0000256" key="4">
    <source>
        <dbReference type="ARBA" id="ARBA00022692"/>
    </source>
</evidence>
<reference evidence="9 10" key="1">
    <citation type="submission" date="2018-11" db="EMBL/GenBank/DDBJ databases">
        <title>Trebonia kvetii gen.nov., sp.nov., a novel acidophilic actinobacterium, and proposal of the new actinobacterial family Treboniaceae fam. nov.</title>
        <authorList>
            <person name="Rapoport D."/>
            <person name="Sagova-Mareckova M."/>
            <person name="Sedlacek I."/>
            <person name="Provaznik J."/>
            <person name="Kralova S."/>
            <person name="Pavlinic D."/>
            <person name="Benes V."/>
            <person name="Kopecky J."/>
        </authorList>
    </citation>
    <scope>NUCLEOTIDE SEQUENCE [LARGE SCALE GENOMIC DNA]</scope>
    <source>
        <strain evidence="9 10">15Tr583</strain>
    </source>
</reference>
<dbReference type="GO" id="GO:0005886">
    <property type="term" value="C:plasma membrane"/>
    <property type="evidence" value="ECO:0007669"/>
    <property type="project" value="UniProtKB-SubCell"/>
</dbReference>
<evidence type="ECO:0000259" key="8">
    <source>
        <dbReference type="PROSITE" id="PS50928"/>
    </source>
</evidence>
<keyword evidence="6 7" id="KW-0472">Membrane</keyword>
<feature type="transmembrane region" description="Helical" evidence="7">
    <location>
        <begin position="250"/>
        <end position="268"/>
    </location>
</feature>
<evidence type="ECO:0000256" key="5">
    <source>
        <dbReference type="ARBA" id="ARBA00022989"/>
    </source>
</evidence>
<keyword evidence="2 7" id="KW-0813">Transport</keyword>
<proteinExistence type="inferred from homology"/>
<keyword evidence="5 7" id="KW-1133">Transmembrane helix</keyword>
<evidence type="ECO:0000256" key="2">
    <source>
        <dbReference type="ARBA" id="ARBA00022448"/>
    </source>
</evidence>
<dbReference type="Proteomes" id="UP000460272">
    <property type="component" value="Unassembled WGS sequence"/>
</dbReference>
<feature type="transmembrane region" description="Helical" evidence="7">
    <location>
        <begin position="183"/>
        <end position="204"/>
    </location>
</feature>
<dbReference type="SUPFAM" id="SSF161098">
    <property type="entry name" value="MetI-like"/>
    <property type="match status" value="1"/>
</dbReference>
<keyword evidence="4 7" id="KW-0812">Transmembrane</keyword>
<evidence type="ECO:0000256" key="3">
    <source>
        <dbReference type="ARBA" id="ARBA00022475"/>
    </source>
</evidence>
<evidence type="ECO:0000313" key="9">
    <source>
        <dbReference type="EMBL" id="TVZ04886.1"/>
    </source>
</evidence>
<comment type="subcellular location">
    <subcellularLocation>
        <location evidence="1 7">Cell membrane</location>
        <topology evidence="1 7">Multi-pass membrane protein</topology>
    </subcellularLocation>
</comment>
<name>A0A6P2C330_9ACTN</name>
<gene>
    <name evidence="9" type="ORF">EAS64_09600</name>
</gene>
<dbReference type="CDD" id="cd06261">
    <property type="entry name" value="TM_PBP2"/>
    <property type="match status" value="1"/>
</dbReference>
<feature type="transmembrane region" description="Helical" evidence="7">
    <location>
        <begin position="93"/>
        <end position="113"/>
    </location>
</feature>
<keyword evidence="3" id="KW-1003">Cell membrane</keyword>
<sequence length="284" mass="30081">MAADTTLAGLDALDLAPPPKRAGAGERVRRLWAALWPKLAAIALVWVVWELIHLTGWKKLILPGPGVTMTNLWKQAQTGLLWHAIGDTLERAVIGYAVALVIGTVVGLLVARIPPLRAAIGSLITGLQTLPSAAWIPFAIILFGSSFSAIVFIIVMAAAPAIANGAIAGVDYIPPLLLKSGKVIGLRGLGLTWHLVIPAALPTYVAGMKQAWAFTWHALLTAELLVLIAGEPSIGVLFMSDQDQADMPSTIAVMIVILILGIAVDVAFGRANQAIRQRWGLRTA</sequence>
<dbReference type="InterPro" id="IPR035906">
    <property type="entry name" value="MetI-like_sf"/>
</dbReference>
<feature type="transmembrane region" description="Helical" evidence="7">
    <location>
        <begin position="31"/>
        <end position="49"/>
    </location>
</feature>
<evidence type="ECO:0000313" key="10">
    <source>
        <dbReference type="Proteomes" id="UP000460272"/>
    </source>
</evidence>
<dbReference type="RefSeq" id="WP_145852592.1">
    <property type="nucleotide sequence ID" value="NZ_RPFW01000002.1"/>
</dbReference>
<feature type="transmembrane region" description="Helical" evidence="7">
    <location>
        <begin position="134"/>
        <end position="163"/>
    </location>
</feature>
<protein>
    <submittedName>
        <fullName evidence="9">ABC transporter permease subunit</fullName>
    </submittedName>
</protein>
<keyword evidence="10" id="KW-1185">Reference proteome</keyword>
<comment type="caution">
    <text evidence="9">The sequence shown here is derived from an EMBL/GenBank/DDBJ whole genome shotgun (WGS) entry which is preliminary data.</text>
</comment>
<dbReference type="Gene3D" id="1.10.3720.10">
    <property type="entry name" value="MetI-like"/>
    <property type="match status" value="1"/>
</dbReference>
<accession>A0A6P2C330</accession>
<dbReference type="InterPro" id="IPR000515">
    <property type="entry name" value="MetI-like"/>
</dbReference>
<evidence type="ECO:0000256" key="1">
    <source>
        <dbReference type="ARBA" id="ARBA00004651"/>
    </source>
</evidence>
<feature type="domain" description="ABC transmembrane type-1" evidence="8">
    <location>
        <begin position="85"/>
        <end position="268"/>
    </location>
</feature>
<dbReference type="AlphaFoldDB" id="A0A6P2C330"/>
<comment type="similarity">
    <text evidence="7">Belongs to the binding-protein-dependent transport system permease family.</text>
</comment>
<dbReference type="PANTHER" id="PTHR30151:SF40">
    <property type="entry name" value="TRANSPORT SYSTEM INTEGRAL MEMBRANE PROTEIN"/>
    <property type="match status" value="1"/>
</dbReference>
<dbReference type="PROSITE" id="PS50928">
    <property type="entry name" value="ABC_TM1"/>
    <property type="match status" value="1"/>
</dbReference>
<dbReference type="PANTHER" id="PTHR30151">
    <property type="entry name" value="ALKANE SULFONATE ABC TRANSPORTER-RELATED, MEMBRANE SUBUNIT"/>
    <property type="match status" value="1"/>
</dbReference>
<organism evidence="9 10">
    <name type="scientific">Trebonia kvetii</name>
    <dbReference type="NCBI Taxonomy" id="2480626"/>
    <lineage>
        <taxon>Bacteria</taxon>
        <taxon>Bacillati</taxon>
        <taxon>Actinomycetota</taxon>
        <taxon>Actinomycetes</taxon>
        <taxon>Streptosporangiales</taxon>
        <taxon>Treboniaceae</taxon>
        <taxon>Trebonia</taxon>
    </lineage>
</organism>
<evidence type="ECO:0000256" key="6">
    <source>
        <dbReference type="ARBA" id="ARBA00023136"/>
    </source>
</evidence>
<evidence type="ECO:0000256" key="7">
    <source>
        <dbReference type="RuleBase" id="RU363032"/>
    </source>
</evidence>